<reference evidence="3" key="1">
    <citation type="submission" date="2019-05" db="EMBL/GenBank/DDBJ databases">
        <title>Complete Genome Sequence and Methylation Pattern of the Halophilic Archaeon Natrinema pallidum BOL6-1.</title>
        <authorList>
            <person name="DasSarma P."/>
            <person name="DasSarma B.P."/>
            <person name="DasSarma S.L."/>
            <person name="Martinez F.L."/>
            <person name="Guzman D."/>
            <person name="Roberts R.J."/>
            <person name="DasSarma S."/>
        </authorList>
    </citation>
    <scope>NUCLEOTIDE SEQUENCE [LARGE SCALE GENOMIC DNA]</scope>
    <source>
        <strain evidence="3">BOL6-1</strain>
        <plasmid evidence="3">pnpa200</plasmid>
    </source>
</reference>
<dbReference type="KEGG" id="npl:FGF80_17595"/>
<keyword evidence="2" id="KW-0614">Plasmid</keyword>
<feature type="transmembrane region" description="Helical" evidence="1">
    <location>
        <begin position="162"/>
        <end position="179"/>
    </location>
</feature>
<name>A0A4P9TJI1_9EURY</name>
<feature type="transmembrane region" description="Helical" evidence="1">
    <location>
        <begin position="370"/>
        <end position="389"/>
    </location>
</feature>
<evidence type="ECO:0008006" key="4">
    <source>
        <dbReference type="Google" id="ProtNLM"/>
    </source>
</evidence>
<evidence type="ECO:0000313" key="2">
    <source>
        <dbReference type="EMBL" id="QCW05073.1"/>
    </source>
</evidence>
<keyword evidence="1" id="KW-0812">Transmembrane</keyword>
<accession>A0A4P9TJI1</accession>
<feature type="transmembrane region" description="Helical" evidence="1">
    <location>
        <begin position="342"/>
        <end position="364"/>
    </location>
</feature>
<keyword evidence="3" id="KW-1185">Reference proteome</keyword>
<evidence type="ECO:0000313" key="3">
    <source>
        <dbReference type="Proteomes" id="UP000307562"/>
    </source>
</evidence>
<keyword evidence="1" id="KW-1133">Transmembrane helix</keyword>
<organism evidence="2 3">
    <name type="scientific">Natrinema pallidum</name>
    <dbReference type="NCBI Taxonomy" id="69527"/>
    <lineage>
        <taxon>Archaea</taxon>
        <taxon>Methanobacteriati</taxon>
        <taxon>Methanobacteriota</taxon>
        <taxon>Stenosarchaea group</taxon>
        <taxon>Halobacteria</taxon>
        <taxon>Halobacteriales</taxon>
        <taxon>Natrialbaceae</taxon>
        <taxon>Natrinema</taxon>
    </lineage>
</organism>
<feature type="transmembrane region" description="Helical" evidence="1">
    <location>
        <begin position="208"/>
        <end position="235"/>
    </location>
</feature>
<dbReference type="Proteomes" id="UP000307562">
    <property type="component" value="Plasmid pNPA200"/>
</dbReference>
<gene>
    <name evidence="2" type="ORF">FGF80_17595</name>
</gene>
<evidence type="ECO:0000256" key="1">
    <source>
        <dbReference type="SAM" id="Phobius"/>
    </source>
</evidence>
<sequence>MGLQRWRQLIHYIPLAVASIWALFYTEIWPVLPAGFLATLLLILYDSTQLSVEGVVSESIVAGLIYRATIWIATPSMIGMDPDKYAVAISVISDEGVGAISDLGFYGITPIYHLFNVLVMDVSGLSPATALQFTSVLLYAIVPVIIVAHLARRLSGERAAKLGSVLATAGAASIVYATLTIPQGVMQILWYIVATILITAHRDSARTVVLVTLVGIMAGLHKLGALLALGSVAAIAAINPIGAIRDDRVFVPQNLVHYLLIAGLVFTLQMVWLTGWIKGVVFKLTYFVAGSTVQSNIEASAATRTGGLDIVIFEHGSWIVLLLAAGIAGSWILYTRKDRQTAGLLGVSGVSALLIAGAVASPFSLSLQRAIGIGEPFFIILAVIGAVALSRRTNRSVAPAIVGLLLITQLASTGAVPDHPAEVQEYLTDDEVEAKQWANTHLDQEIYGHYFVAQEITEFDGERATYKTGKGGGFPKGWSPASEYLVTGNLSGADGCFFLRKGQDRVRYNGLYRLNYNPITRLKESDRTKVFENSDAVVYC</sequence>
<keyword evidence="1" id="KW-0472">Membrane</keyword>
<dbReference type="RefSeq" id="WP_138655577.1">
    <property type="nucleotide sequence ID" value="NZ_CP040638.1"/>
</dbReference>
<feature type="transmembrane region" description="Helical" evidence="1">
    <location>
        <begin position="12"/>
        <end position="45"/>
    </location>
</feature>
<protein>
    <recommendedName>
        <fullName evidence="4">Glycosyltransferase RgtA/B/C/D-like domain-containing protein</fullName>
    </recommendedName>
</protein>
<proteinExistence type="predicted"/>
<dbReference type="GeneID" id="96157862"/>
<dbReference type="AlphaFoldDB" id="A0A4P9TJI1"/>
<feature type="transmembrane region" description="Helical" evidence="1">
    <location>
        <begin position="255"/>
        <end position="273"/>
    </location>
</feature>
<dbReference type="EMBL" id="CP040638">
    <property type="protein sequence ID" value="QCW05073.1"/>
    <property type="molecule type" value="Genomic_DNA"/>
</dbReference>
<feature type="transmembrane region" description="Helical" evidence="1">
    <location>
        <begin position="130"/>
        <end position="150"/>
    </location>
</feature>
<feature type="transmembrane region" description="Helical" evidence="1">
    <location>
        <begin position="317"/>
        <end position="335"/>
    </location>
</feature>
<geneLocation type="plasmid" evidence="3">
    <name>pnpa200</name>
</geneLocation>